<evidence type="ECO:0000256" key="1">
    <source>
        <dbReference type="ARBA" id="ARBA00002670"/>
    </source>
</evidence>
<keyword evidence="3" id="KW-0812">Transmembrane</keyword>
<accession>A0A7T3U4Y1</accession>
<proteinExistence type="predicted"/>
<dbReference type="AlphaFoldDB" id="A0A7T3U4Y1"/>
<feature type="domain" description="Homing endonuclease LAGLIDADG" evidence="4">
    <location>
        <begin position="82"/>
        <end position="181"/>
    </location>
</feature>
<evidence type="ECO:0000313" key="5">
    <source>
        <dbReference type="EMBL" id="QPZ51160.1"/>
    </source>
</evidence>
<dbReference type="PANTHER" id="PTHR36181">
    <property type="entry name" value="INTRON-ENCODED ENDONUCLEASE AI3-RELATED"/>
    <property type="match status" value="1"/>
</dbReference>
<keyword evidence="5" id="KW-0496">Mitochondrion</keyword>
<evidence type="ECO:0000256" key="2">
    <source>
        <dbReference type="SAM" id="MobiDB-lite"/>
    </source>
</evidence>
<geneLocation type="mitochondrion" evidence="5"/>
<gene>
    <name evidence="5" type="primary">orf209</name>
</gene>
<feature type="region of interest" description="Disordered" evidence="2">
    <location>
        <begin position="1"/>
        <end position="26"/>
    </location>
</feature>
<keyword evidence="5" id="KW-0378">Hydrolase</keyword>
<feature type="transmembrane region" description="Helical" evidence="3">
    <location>
        <begin position="145"/>
        <end position="169"/>
    </location>
</feature>
<dbReference type="InterPro" id="IPR051289">
    <property type="entry name" value="LAGLIDADG_Endonuclease"/>
</dbReference>
<dbReference type="RefSeq" id="YP_010130259.1">
    <property type="nucleotide sequence ID" value="NC_056336.1"/>
</dbReference>
<dbReference type="InterPro" id="IPR027434">
    <property type="entry name" value="Homing_endonucl"/>
</dbReference>
<protein>
    <submittedName>
        <fullName evidence="5">LAGLIDADG endonuclease</fullName>
    </submittedName>
</protein>
<dbReference type="Gene3D" id="3.10.28.10">
    <property type="entry name" value="Homing endonucleases"/>
    <property type="match status" value="1"/>
</dbReference>
<dbReference type="SUPFAM" id="SSF55608">
    <property type="entry name" value="Homing endonucleases"/>
    <property type="match status" value="1"/>
</dbReference>
<evidence type="ECO:0000256" key="3">
    <source>
        <dbReference type="SAM" id="Phobius"/>
    </source>
</evidence>
<dbReference type="EMBL" id="MT114157">
    <property type="protein sequence ID" value="QPZ51160.1"/>
    <property type="molecule type" value="Genomic_DNA"/>
</dbReference>
<dbReference type="GO" id="GO:0005739">
    <property type="term" value="C:mitochondrion"/>
    <property type="evidence" value="ECO:0007669"/>
    <property type="project" value="UniProtKB-ARBA"/>
</dbReference>
<dbReference type="GO" id="GO:0004519">
    <property type="term" value="F:endonuclease activity"/>
    <property type="evidence" value="ECO:0007669"/>
    <property type="project" value="UniProtKB-KW"/>
</dbReference>
<feature type="compositionally biased region" description="Polar residues" evidence="2">
    <location>
        <begin position="11"/>
        <end position="22"/>
    </location>
</feature>
<dbReference type="InterPro" id="IPR004860">
    <property type="entry name" value="LAGLIDADG_dom"/>
</dbReference>
<dbReference type="Pfam" id="PF00961">
    <property type="entry name" value="LAGLIDADG_1"/>
    <property type="match status" value="1"/>
</dbReference>
<keyword evidence="3" id="KW-1133">Transmembrane helix</keyword>
<organism evidence="5">
    <name type="scientific">Clavaria fumosa</name>
    <dbReference type="NCBI Taxonomy" id="264083"/>
    <lineage>
        <taxon>Eukaryota</taxon>
        <taxon>Fungi</taxon>
        <taxon>Dikarya</taxon>
        <taxon>Basidiomycota</taxon>
        <taxon>Agaricomycotina</taxon>
        <taxon>Agaricomycetes</taxon>
        <taxon>Agaricomycetidae</taxon>
        <taxon>Agaricales</taxon>
        <taxon>Clavariineae</taxon>
        <taxon>Clavariaceae</taxon>
        <taxon>Clavaria</taxon>
    </lineage>
</organism>
<evidence type="ECO:0000259" key="4">
    <source>
        <dbReference type="Pfam" id="PF00961"/>
    </source>
</evidence>
<keyword evidence="3" id="KW-0472">Membrane</keyword>
<keyword evidence="5" id="KW-0540">Nuclease</keyword>
<dbReference type="GeneID" id="65338599"/>
<dbReference type="PANTHER" id="PTHR36181:SF4">
    <property type="entry name" value="LAGLIDADG ENDONUCLEASE"/>
    <property type="match status" value="1"/>
</dbReference>
<comment type="function">
    <text evidence="1">Mitochondrial DNA endonuclease involved in intron homing.</text>
</comment>
<reference evidence="5" key="1">
    <citation type="journal article" date="2020" name="IMA Fungus">
        <title>The 256 kb mitochondrial genome of Clavaria fumosa is the largest among phylum Basidiomycota and is rich in introns and intronic ORFs.</title>
        <authorList>
            <person name="Wang X."/>
            <person name="Wang Y."/>
            <person name="Yao W."/>
            <person name="Shen J."/>
            <person name="Chen M."/>
            <person name="Gao M."/>
            <person name="Ren J."/>
            <person name="Li Q."/>
            <person name="Liu N."/>
        </authorList>
    </citation>
    <scope>NUCLEOTIDE SEQUENCE</scope>
</reference>
<keyword evidence="5" id="KW-0255">Endonuclease</keyword>
<name>A0A7T3U4Y1_9AGAR</name>
<sequence>MVRSQKIDENQMGNRGSKSDITPKSVKEQRVDGSLWIKPIHIRYTLTGFERNYRIKILSKQLKLLNFSTLNTKPKLNPWFVTGLIDAEGSFTIFIYRSNTYKLGWGFQSKFQVNLHIREISLLLQLQEYFGGIGSILKSKTRNEVIYSVSSINYLKTIIIPHFFLIWIINSKSCRFYFFYKNIRNCEQKKSIFLLRDCIKFLILKSQWT</sequence>